<dbReference type="EMBL" id="JH993022">
    <property type="protein sequence ID" value="EKX41577.1"/>
    <property type="molecule type" value="Genomic_DNA"/>
</dbReference>
<accession>L1IZQ6</accession>
<proteinExistence type="predicted"/>
<feature type="region of interest" description="Disordered" evidence="1">
    <location>
        <begin position="301"/>
        <end position="367"/>
    </location>
</feature>
<feature type="compositionally biased region" description="Basic and acidic residues" evidence="1">
    <location>
        <begin position="221"/>
        <end position="246"/>
    </location>
</feature>
<feature type="region of interest" description="Disordered" evidence="1">
    <location>
        <begin position="122"/>
        <end position="183"/>
    </location>
</feature>
<evidence type="ECO:0000313" key="3">
    <source>
        <dbReference type="EnsemblProtists" id="EKX41577"/>
    </source>
</evidence>
<reference evidence="2 4" key="1">
    <citation type="journal article" date="2012" name="Nature">
        <title>Algal genomes reveal evolutionary mosaicism and the fate of nucleomorphs.</title>
        <authorList>
            <consortium name="DOE Joint Genome Institute"/>
            <person name="Curtis B.A."/>
            <person name="Tanifuji G."/>
            <person name="Burki F."/>
            <person name="Gruber A."/>
            <person name="Irimia M."/>
            <person name="Maruyama S."/>
            <person name="Arias M.C."/>
            <person name="Ball S.G."/>
            <person name="Gile G.H."/>
            <person name="Hirakawa Y."/>
            <person name="Hopkins J.F."/>
            <person name="Kuo A."/>
            <person name="Rensing S.A."/>
            <person name="Schmutz J."/>
            <person name="Symeonidi A."/>
            <person name="Elias M."/>
            <person name="Eveleigh R.J."/>
            <person name="Herman E.K."/>
            <person name="Klute M.J."/>
            <person name="Nakayama T."/>
            <person name="Obornik M."/>
            <person name="Reyes-Prieto A."/>
            <person name="Armbrust E.V."/>
            <person name="Aves S.J."/>
            <person name="Beiko R.G."/>
            <person name="Coutinho P."/>
            <person name="Dacks J.B."/>
            <person name="Durnford D.G."/>
            <person name="Fast N.M."/>
            <person name="Green B.R."/>
            <person name="Grisdale C.J."/>
            <person name="Hempel F."/>
            <person name="Henrissat B."/>
            <person name="Hoppner M.P."/>
            <person name="Ishida K."/>
            <person name="Kim E."/>
            <person name="Koreny L."/>
            <person name="Kroth P.G."/>
            <person name="Liu Y."/>
            <person name="Malik S.B."/>
            <person name="Maier U.G."/>
            <person name="McRose D."/>
            <person name="Mock T."/>
            <person name="Neilson J.A."/>
            <person name="Onodera N.T."/>
            <person name="Poole A.M."/>
            <person name="Pritham E.J."/>
            <person name="Richards T.A."/>
            <person name="Rocap G."/>
            <person name="Roy S.W."/>
            <person name="Sarai C."/>
            <person name="Schaack S."/>
            <person name="Shirato S."/>
            <person name="Slamovits C.H."/>
            <person name="Spencer D.F."/>
            <person name="Suzuki S."/>
            <person name="Worden A.Z."/>
            <person name="Zauner S."/>
            <person name="Barry K."/>
            <person name="Bell C."/>
            <person name="Bharti A.K."/>
            <person name="Crow J.A."/>
            <person name="Grimwood J."/>
            <person name="Kramer R."/>
            <person name="Lindquist E."/>
            <person name="Lucas S."/>
            <person name="Salamov A."/>
            <person name="McFadden G.I."/>
            <person name="Lane C.E."/>
            <person name="Keeling P.J."/>
            <person name="Gray M.W."/>
            <person name="Grigoriev I.V."/>
            <person name="Archibald J.M."/>
        </authorList>
    </citation>
    <scope>NUCLEOTIDE SEQUENCE</scope>
    <source>
        <strain evidence="2 4">CCMP2712</strain>
    </source>
</reference>
<reference evidence="4" key="2">
    <citation type="submission" date="2012-11" db="EMBL/GenBank/DDBJ databases">
        <authorList>
            <person name="Kuo A."/>
            <person name="Curtis B.A."/>
            <person name="Tanifuji G."/>
            <person name="Burki F."/>
            <person name="Gruber A."/>
            <person name="Irimia M."/>
            <person name="Maruyama S."/>
            <person name="Arias M.C."/>
            <person name="Ball S.G."/>
            <person name="Gile G.H."/>
            <person name="Hirakawa Y."/>
            <person name="Hopkins J.F."/>
            <person name="Rensing S.A."/>
            <person name="Schmutz J."/>
            <person name="Symeonidi A."/>
            <person name="Elias M."/>
            <person name="Eveleigh R.J."/>
            <person name="Herman E.K."/>
            <person name="Klute M.J."/>
            <person name="Nakayama T."/>
            <person name="Obornik M."/>
            <person name="Reyes-Prieto A."/>
            <person name="Armbrust E.V."/>
            <person name="Aves S.J."/>
            <person name="Beiko R.G."/>
            <person name="Coutinho P."/>
            <person name="Dacks J.B."/>
            <person name="Durnford D.G."/>
            <person name="Fast N.M."/>
            <person name="Green B.R."/>
            <person name="Grisdale C."/>
            <person name="Hempe F."/>
            <person name="Henrissat B."/>
            <person name="Hoppner M.P."/>
            <person name="Ishida K.-I."/>
            <person name="Kim E."/>
            <person name="Koreny L."/>
            <person name="Kroth P.G."/>
            <person name="Liu Y."/>
            <person name="Malik S.-B."/>
            <person name="Maier U.G."/>
            <person name="McRose D."/>
            <person name="Mock T."/>
            <person name="Neilson J.A."/>
            <person name="Onodera N.T."/>
            <person name="Poole A.M."/>
            <person name="Pritham E.J."/>
            <person name="Richards T.A."/>
            <person name="Rocap G."/>
            <person name="Roy S.W."/>
            <person name="Sarai C."/>
            <person name="Schaack S."/>
            <person name="Shirato S."/>
            <person name="Slamovits C.H."/>
            <person name="Spencer D.F."/>
            <person name="Suzuki S."/>
            <person name="Worden A.Z."/>
            <person name="Zauner S."/>
            <person name="Barry K."/>
            <person name="Bell C."/>
            <person name="Bharti A.K."/>
            <person name="Crow J.A."/>
            <person name="Grimwood J."/>
            <person name="Kramer R."/>
            <person name="Lindquist E."/>
            <person name="Lucas S."/>
            <person name="Salamov A."/>
            <person name="McFadden G.I."/>
            <person name="Lane C.E."/>
            <person name="Keeling P.J."/>
            <person name="Gray M.W."/>
            <person name="Grigoriev I.V."/>
            <person name="Archibald J.M."/>
        </authorList>
    </citation>
    <scope>NUCLEOTIDE SEQUENCE</scope>
    <source>
        <strain evidence="4">CCMP2712</strain>
    </source>
</reference>
<evidence type="ECO:0000313" key="4">
    <source>
        <dbReference type="Proteomes" id="UP000011087"/>
    </source>
</evidence>
<feature type="compositionally biased region" description="Acidic residues" evidence="1">
    <location>
        <begin position="162"/>
        <end position="174"/>
    </location>
</feature>
<evidence type="ECO:0000256" key="1">
    <source>
        <dbReference type="SAM" id="MobiDB-lite"/>
    </source>
</evidence>
<dbReference type="Proteomes" id="UP000011087">
    <property type="component" value="Unassembled WGS sequence"/>
</dbReference>
<dbReference type="PaxDb" id="55529-EKX41577"/>
<sequence length="439" mass="50250">MYNEDIEMVRGAGLGPVPARSGTARSLLWIISLALWFPLLESYTQRGRMSEPAASFPNEHFRVALVLRGGKQGRGLDEATLATQGDPLMSLLTEFPAPACQFESTAPVMVIGEALLLKVRAPTTKGKTPPKRVKKKEKNEKAERGVKNAKARNKGRKAAVNDDPEGLPGEEEELSEKNVELPSSEKLLERKSELSRVRSLWSQTGRMFHWEGAEQGEEKEENERERQEETPEREEIQSFDKKAKEKDLVTMMEETYGTRTEADGKRFKLKTRWIEDGIMQIEEESSEEGEDEHCDTRVEAPLLADEAMKSSTKEEEAEEELSQERDHSKMKMNPHRRAHELKKLTKKKEEEEQDRRVKEGRQSMKAGPWAVALINKLRKRHQRMISKLESRRDPTSGSFPFGRPLKQHAKDQKQKQKPQVWRRPGPSVVNAQPKHIIFD</sequence>
<dbReference type="RefSeq" id="XP_005828557.1">
    <property type="nucleotide sequence ID" value="XM_005828500.1"/>
</dbReference>
<feature type="compositionally biased region" description="Basic and acidic residues" evidence="1">
    <location>
        <begin position="341"/>
        <end position="362"/>
    </location>
</feature>
<dbReference type="GeneID" id="17298331"/>
<gene>
    <name evidence="2" type="ORF">GUITHDRAFT_141839</name>
</gene>
<dbReference type="AlphaFoldDB" id="L1IZQ6"/>
<keyword evidence="4" id="KW-1185">Reference proteome</keyword>
<evidence type="ECO:0000313" key="2">
    <source>
        <dbReference type="EMBL" id="EKX41577.1"/>
    </source>
</evidence>
<feature type="compositionally biased region" description="Basic residues" evidence="1">
    <location>
        <begin position="147"/>
        <end position="157"/>
    </location>
</feature>
<name>L1IZQ6_GUITC</name>
<organism evidence="2">
    <name type="scientific">Guillardia theta (strain CCMP2712)</name>
    <name type="common">Cryptophyte</name>
    <dbReference type="NCBI Taxonomy" id="905079"/>
    <lineage>
        <taxon>Eukaryota</taxon>
        <taxon>Cryptophyceae</taxon>
        <taxon>Pyrenomonadales</taxon>
        <taxon>Geminigeraceae</taxon>
        <taxon>Guillardia</taxon>
    </lineage>
</organism>
<dbReference type="EnsemblProtists" id="EKX41577">
    <property type="protein sequence ID" value="EKX41577"/>
    <property type="gene ID" value="GUITHDRAFT_141839"/>
</dbReference>
<reference evidence="3" key="3">
    <citation type="submission" date="2015-06" db="UniProtKB">
        <authorList>
            <consortium name="EnsemblProtists"/>
        </authorList>
    </citation>
    <scope>IDENTIFICATION</scope>
</reference>
<feature type="compositionally biased region" description="Basic and acidic residues" evidence="1">
    <location>
        <begin position="137"/>
        <end position="146"/>
    </location>
</feature>
<feature type="region of interest" description="Disordered" evidence="1">
    <location>
        <begin position="208"/>
        <end position="246"/>
    </location>
</feature>
<dbReference type="KEGG" id="gtt:GUITHDRAFT_141839"/>
<feature type="compositionally biased region" description="Basic residues" evidence="1">
    <location>
        <begin position="330"/>
        <end position="340"/>
    </location>
</feature>
<feature type="region of interest" description="Disordered" evidence="1">
    <location>
        <begin position="381"/>
        <end position="439"/>
    </location>
</feature>
<dbReference type="HOGENOM" id="CLU_624784_0_0_1"/>
<protein>
    <submittedName>
        <fullName evidence="2 3">Uncharacterized protein</fullName>
    </submittedName>
</protein>